<dbReference type="InterPro" id="IPR036188">
    <property type="entry name" value="FAD/NAD-bd_sf"/>
</dbReference>
<dbReference type="GO" id="GO:0071949">
    <property type="term" value="F:FAD binding"/>
    <property type="evidence" value="ECO:0007669"/>
    <property type="project" value="InterPro"/>
</dbReference>
<dbReference type="Gene3D" id="3.50.50.60">
    <property type="entry name" value="FAD/NAD(P)-binding domain"/>
    <property type="match status" value="1"/>
</dbReference>
<dbReference type="AlphaFoldDB" id="A0A8K0IQ83"/>
<dbReference type="PANTHER" id="PTHR42685:SF13">
    <property type="entry name" value="GERANYLGERANYL DIPHOSPHATE REDUCTASE"/>
    <property type="match status" value="1"/>
</dbReference>
<dbReference type="PANTHER" id="PTHR42685">
    <property type="entry name" value="GERANYLGERANYL DIPHOSPHATE REDUCTASE"/>
    <property type="match status" value="1"/>
</dbReference>
<sequence length="185" mass="19170">MKPSPFSTGLPLKSPCHPRRIHHSSLPAPVSARFVGRPLHTAIIGGGPAGSSAAEALAGGGVETYLIERSPASPSPSAVPSSSACSTSSPSPPTSSTAASPACASSPPPTSLSTSFAPFAPERIRLPPEKVAHYEDLAEMYVGSYVLPDFYGWVFRKCDHVAVGTGTVTSKPEIKKYQAGIRAWA</sequence>
<feature type="domain" description="FAD-binding" evidence="2">
    <location>
        <begin position="41"/>
        <end position="71"/>
    </location>
</feature>
<proteinExistence type="predicted"/>
<organism evidence="3 4">
    <name type="scientific">Cocos nucifera</name>
    <name type="common">Coconut palm</name>
    <dbReference type="NCBI Taxonomy" id="13894"/>
    <lineage>
        <taxon>Eukaryota</taxon>
        <taxon>Viridiplantae</taxon>
        <taxon>Streptophyta</taxon>
        <taxon>Embryophyta</taxon>
        <taxon>Tracheophyta</taxon>
        <taxon>Spermatophyta</taxon>
        <taxon>Magnoliopsida</taxon>
        <taxon>Liliopsida</taxon>
        <taxon>Arecaceae</taxon>
        <taxon>Arecoideae</taxon>
        <taxon>Cocoseae</taxon>
        <taxon>Attaleinae</taxon>
        <taxon>Cocos</taxon>
    </lineage>
</organism>
<name>A0A8K0IQ83_COCNU</name>
<dbReference type="InterPro" id="IPR050407">
    <property type="entry name" value="Geranylgeranyl_reductase"/>
</dbReference>
<dbReference type="GO" id="GO:0009535">
    <property type="term" value="C:chloroplast thylakoid membrane"/>
    <property type="evidence" value="ECO:0007669"/>
    <property type="project" value="TreeGrafter"/>
</dbReference>
<dbReference type="Pfam" id="PF01494">
    <property type="entry name" value="FAD_binding_3"/>
    <property type="match status" value="1"/>
</dbReference>
<dbReference type="OrthoDB" id="655030at2759"/>
<dbReference type="Proteomes" id="UP000797356">
    <property type="component" value="Chromosome 11"/>
</dbReference>
<dbReference type="InterPro" id="IPR002938">
    <property type="entry name" value="FAD-bd"/>
</dbReference>
<evidence type="ECO:0000259" key="2">
    <source>
        <dbReference type="Pfam" id="PF01494"/>
    </source>
</evidence>
<feature type="region of interest" description="Disordered" evidence="1">
    <location>
        <begin position="68"/>
        <end position="109"/>
    </location>
</feature>
<evidence type="ECO:0000256" key="1">
    <source>
        <dbReference type="SAM" id="MobiDB-lite"/>
    </source>
</evidence>
<dbReference type="GO" id="GO:0015995">
    <property type="term" value="P:chlorophyll biosynthetic process"/>
    <property type="evidence" value="ECO:0007669"/>
    <property type="project" value="TreeGrafter"/>
</dbReference>
<dbReference type="GO" id="GO:0045550">
    <property type="term" value="F:geranylgeranyl reductase activity"/>
    <property type="evidence" value="ECO:0007669"/>
    <property type="project" value="TreeGrafter"/>
</dbReference>
<feature type="compositionally biased region" description="Low complexity" evidence="1">
    <location>
        <begin position="70"/>
        <end position="109"/>
    </location>
</feature>
<keyword evidence="4" id="KW-1185">Reference proteome</keyword>
<reference evidence="3" key="2">
    <citation type="submission" date="2019-07" db="EMBL/GenBank/DDBJ databases">
        <authorList>
            <person name="Yang Y."/>
            <person name="Bocs S."/>
            <person name="Baudouin L."/>
        </authorList>
    </citation>
    <scope>NUCLEOTIDE SEQUENCE</scope>
    <source>
        <tissue evidence="3">Spear leaf of Hainan Tall coconut</tissue>
    </source>
</reference>
<feature type="region of interest" description="Disordered" evidence="1">
    <location>
        <begin position="1"/>
        <end position="24"/>
    </location>
</feature>
<evidence type="ECO:0000313" key="3">
    <source>
        <dbReference type="EMBL" id="KAG1363584.1"/>
    </source>
</evidence>
<protein>
    <recommendedName>
        <fullName evidence="2">FAD-binding domain-containing protein</fullName>
    </recommendedName>
</protein>
<gene>
    <name evidence="3" type="ORF">COCNU_11G004110</name>
</gene>
<dbReference type="SUPFAM" id="SSF51905">
    <property type="entry name" value="FAD/NAD(P)-binding domain"/>
    <property type="match status" value="1"/>
</dbReference>
<dbReference type="EMBL" id="CM017882">
    <property type="protein sequence ID" value="KAG1363584.1"/>
    <property type="molecule type" value="Genomic_DNA"/>
</dbReference>
<dbReference type="Gene3D" id="3.30.9.10">
    <property type="entry name" value="D-Amino Acid Oxidase, subunit A, domain 2"/>
    <property type="match status" value="1"/>
</dbReference>
<comment type="caution">
    <text evidence="3">The sequence shown here is derived from an EMBL/GenBank/DDBJ whole genome shotgun (WGS) entry which is preliminary data.</text>
</comment>
<evidence type="ECO:0000313" key="4">
    <source>
        <dbReference type="Proteomes" id="UP000797356"/>
    </source>
</evidence>
<accession>A0A8K0IQ83</accession>
<reference evidence="3" key="1">
    <citation type="journal article" date="2017" name="Gigascience">
        <title>The genome draft of coconut (Cocos nucifera).</title>
        <authorList>
            <person name="Xiao Y."/>
            <person name="Xu P."/>
            <person name="Fan H."/>
            <person name="Baudouin L."/>
            <person name="Xia W."/>
            <person name="Bocs S."/>
            <person name="Xu J."/>
            <person name="Li Q."/>
            <person name="Guo A."/>
            <person name="Zhou L."/>
            <person name="Li J."/>
            <person name="Wu Y."/>
            <person name="Ma Z."/>
            <person name="Armero A."/>
            <person name="Issali A.E."/>
            <person name="Liu N."/>
            <person name="Peng M."/>
            <person name="Yang Y."/>
        </authorList>
    </citation>
    <scope>NUCLEOTIDE SEQUENCE</scope>
    <source>
        <tissue evidence="3">Spear leaf of Hainan Tall coconut</tissue>
    </source>
</reference>